<evidence type="ECO:0000256" key="2">
    <source>
        <dbReference type="ARBA" id="ARBA00072091"/>
    </source>
</evidence>
<dbReference type="InterPro" id="IPR028095">
    <property type="entry name" value="Mso1_N_dom"/>
</dbReference>
<dbReference type="PANTHER" id="PTHR22957:SF502">
    <property type="entry name" value="SMALL G PROTEIN SIGNALING MODULATOR 2-RELATED"/>
    <property type="match status" value="1"/>
</dbReference>
<feature type="compositionally biased region" description="Low complexity" evidence="4">
    <location>
        <begin position="99"/>
        <end position="115"/>
    </location>
</feature>
<feature type="compositionally biased region" description="Polar residues" evidence="4">
    <location>
        <begin position="1031"/>
        <end position="1053"/>
    </location>
</feature>
<feature type="region of interest" description="Disordered" evidence="4">
    <location>
        <begin position="523"/>
        <end position="559"/>
    </location>
</feature>
<feature type="compositionally biased region" description="Pro residues" evidence="4">
    <location>
        <begin position="55"/>
        <end position="67"/>
    </location>
</feature>
<keyword evidence="1" id="KW-0343">GTPase activation</keyword>
<dbReference type="Gene3D" id="1.10.472.80">
    <property type="entry name" value="Ypt/Rab-GAP domain of gyp1p, domain 3"/>
    <property type="match status" value="1"/>
</dbReference>
<organism evidence="6 7">
    <name type="scientific">Didymella exigua CBS 183.55</name>
    <dbReference type="NCBI Taxonomy" id="1150837"/>
    <lineage>
        <taxon>Eukaryota</taxon>
        <taxon>Fungi</taxon>
        <taxon>Dikarya</taxon>
        <taxon>Ascomycota</taxon>
        <taxon>Pezizomycotina</taxon>
        <taxon>Dothideomycetes</taxon>
        <taxon>Pleosporomycetidae</taxon>
        <taxon>Pleosporales</taxon>
        <taxon>Pleosporineae</taxon>
        <taxon>Didymellaceae</taxon>
        <taxon>Didymella</taxon>
    </lineage>
</organism>
<dbReference type="AlphaFoldDB" id="A0A6A5RE60"/>
<dbReference type="EMBL" id="ML978976">
    <property type="protein sequence ID" value="KAF1926581.1"/>
    <property type="molecule type" value="Genomic_DNA"/>
</dbReference>
<gene>
    <name evidence="6" type="ORF">M421DRAFT_102328</name>
</gene>
<dbReference type="RefSeq" id="XP_033446833.1">
    <property type="nucleotide sequence ID" value="XM_033586759.1"/>
</dbReference>
<dbReference type="GO" id="GO:0005737">
    <property type="term" value="C:cytoplasm"/>
    <property type="evidence" value="ECO:0007669"/>
    <property type="project" value="UniProtKB-ARBA"/>
</dbReference>
<dbReference type="SUPFAM" id="SSF47923">
    <property type="entry name" value="Ypt/Rab-GAP domain of gyp1p"/>
    <property type="match status" value="2"/>
</dbReference>
<name>A0A6A5RE60_9PLEO</name>
<feature type="compositionally biased region" description="Low complexity" evidence="4">
    <location>
        <begin position="68"/>
        <end position="83"/>
    </location>
</feature>
<dbReference type="Gene3D" id="1.10.8.270">
    <property type="entry name" value="putative rabgap domain of human tbc1 domain family member 14 like domains"/>
    <property type="match status" value="1"/>
</dbReference>
<dbReference type="GO" id="GO:0005096">
    <property type="term" value="F:GTPase activator activity"/>
    <property type="evidence" value="ECO:0007669"/>
    <property type="project" value="UniProtKB-KW"/>
</dbReference>
<dbReference type="PANTHER" id="PTHR22957">
    <property type="entry name" value="TBC1 DOMAIN FAMILY MEMBER GTPASE-ACTIVATING PROTEIN"/>
    <property type="match status" value="1"/>
</dbReference>
<reference evidence="6" key="1">
    <citation type="journal article" date="2020" name="Stud. Mycol.">
        <title>101 Dothideomycetes genomes: a test case for predicting lifestyles and emergence of pathogens.</title>
        <authorList>
            <person name="Haridas S."/>
            <person name="Albert R."/>
            <person name="Binder M."/>
            <person name="Bloem J."/>
            <person name="Labutti K."/>
            <person name="Salamov A."/>
            <person name="Andreopoulos B."/>
            <person name="Baker S."/>
            <person name="Barry K."/>
            <person name="Bills G."/>
            <person name="Bluhm B."/>
            <person name="Cannon C."/>
            <person name="Castanera R."/>
            <person name="Culley D."/>
            <person name="Daum C."/>
            <person name="Ezra D."/>
            <person name="Gonzalez J."/>
            <person name="Henrissat B."/>
            <person name="Kuo A."/>
            <person name="Liang C."/>
            <person name="Lipzen A."/>
            <person name="Lutzoni F."/>
            <person name="Magnuson J."/>
            <person name="Mondo S."/>
            <person name="Nolan M."/>
            <person name="Ohm R."/>
            <person name="Pangilinan J."/>
            <person name="Park H.-J."/>
            <person name="Ramirez L."/>
            <person name="Alfaro M."/>
            <person name="Sun H."/>
            <person name="Tritt A."/>
            <person name="Yoshinaga Y."/>
            <person name="Zwiers L.-H."/>
            <person name="Turgeon B."/>
            <person name="Goodwin S."/>
            <person name="Spatafora J."/>
            <person name="Crous P."/>
            <person name="Grigoriev I."/>
        </authorList>
    </citation>
    <scope>NUCLEOTIDE SEQUENCE</scope>
    <source>
        <strain evidence="6">CBS 183.55</strain>
    </source>
</reference>
<feature type="compositionally biased region" description="Low complexity" evidence="4">
    <location>
        <begin position="269"/>
        <end position="279"/>
    </location>
</feature>
<feature type="compositionally biased region" description="Gly residues" evidence="4">
    <location>
        <begin position="84"/>
        <end position="93"/>
    </location>
</feature>
<proteinExistence type="predicted"/>
<dbReference type="InterPro" id="IPR000195">
    <property type="entry name" value="Rab-GAP-TBC_dom"/>
</dbReference>
<evidence type="ECO:0000256" key="4">
    <source>
        <dbReference type="SAM" id="MobiDB-lite"/>
    </source>
</evidence>
<dbReference type="InterPro" id="IPR035969">
    <property type="entry name" value="Rab-GAP_TBC_sf"/>
</dbReference>
<evidence type="ECO:0000313" key="7">
    <source>
        <dbReference type="Proteomes" id="UP000800082"/>
    </source>
</evidence>
<feature type="region of interest" description="Disordered" evidence="4">
    <location>
        <begin position="50"/>
        <end position="299"/>
    </location>
</feature>
<feature type="region of interest" description="Disordered" evidence="4">
    <location>
        <begin position="1024"/>
        <end position="1057"/>
    </location>
</feature>
<evidence type="ECO:0000313" key="6">
    <source>
        <dbReference type="EMBL" id="KAF1926581.1"/>
    </source>
</evidence>
<sequence>MSSYLNNLLTNTTSRYTNLRRQLLSDENDGDTEEDSHISRVLRAYYTEKGRPYPQWLPPDPRAPQPQPAQQFVSSAGRQQGQGAPMGRGGGGLSDLWDSPVPQQQVQQPSSLRRGAGAGAGARPLQGRMGSSLTPEPQGQGRPLPSQRAGSYQSSMTAGGRQGADPSPPPSAGGGTTAQERLKQRLWGSGRPASPAQSTSSVGSGPPARVSYERPAPGGRAPHPDDRNHSAGGSGGGRQQASSGDYDPYAPGSYGGSAPQRAPPGGGRVACPVCPAMASPAPPSPPSPSASFYDVSDDDEGEYNTIRHAESGKGVKLLYTKSKVYIHPSPSAKDNIPGFIALVQQKSPKNTNDARPTSSSSSKSVSSSSLLLAWLPESGLGDAYDTYVKVDLSDSASPPKTSYLVPPPPTTSSHTVTPGYAFALPVSEIYSLLVRPPSLGWWFGSVVVNTRAGDSFPALFFHDSECQSTILQRKKLARETFDPFGDGGGMFWGGDEVLRWLKRYVTVERSAHDPSIYLVEPTEDDKKSFGKDAPGSAKKTRDGEASAQTPGKRDGGMDPVTKALKEARWNILEKLSQVTTFTRKTAQAVVDNPKIPPQVRRLIQNPEVQTLQDEFDSARIYLARWAMGIAEQSERDRNQRIWTAKDVLAMEEGELGDFEILDMDKMTMADRRKPVTLEEWKGFFDVTGRLQLTPDEVKERIFHGGLHPDDGVRKEAWLYLLGVYDWDSNEEERRANINSRRDEYIRLKGAWWERMVEGNQTEEQAEWWKEQKNRIEKDVHRTDRTIPIFEGEDIPHPDPDSPFADVGTNVHLEQMKDMLLTYNEYNKDLGYVQGMSDLLAPIYAVMQDDAVAFWGFVGFMNRMERNFLRDQSGMRKQLTTLDHLVQLMDPKLYLHLQSADSTNFFFFFRMLLVWYKREFEWADVLRLWESLWTDYYSGNFHIFIALAILEKHRDVIMAHLKHFDEVLKYVNELSGTMDLESTLVRAESLFKRFQRTVETVDKKGNFPSAPQARQRKQLAAIASGPGPMLKTQDSNAQASSSGTDKGKQASTDNGAEAKVISPELRGLLSRKIDILDKATVVAKGGGVGL</sequence>
<dbReference type="Pfam" id="PF14475">
    <property type="entry name" value="Mso1_Sec1_bdg"/>
    <property type="match status" value="1"/>
</dbReference>
<dbReference type="PROSITE" id="PS50086">
    <property type="entry name" value="TBC_RABGAP"/>
    <property type="match status" value="1"/>
</dbReference>
<dbReference type="SMART" id="SM00164">
    <property type="entry name" value="TBC"/>
    <property type="match status" value="1"/>
</dbReference>
<keyword evidence="7" id="KW-1185">Reference proteome</keyword>
<dbReference type="FunFam" id="1.10.472.80:FF:000005">
    <property type="entry name" value="TBC1 domain family member 15"/>
    <property type="match status" value="1"/>
</dbReference>
<evidence type="ECO:0000256" key="3">
    <source>
        <dbReference type="ARBA" id="ARBA00082648"/>
    </source>
</evidence>
<feature type="compositionally biased region" description="Polar residues" evidence="4">
    <location>
        <begin position="148"/>
        <end position="157"/>
    </location>
</feature>
<dbReference type="OrthoDB" id="10264062at2759"/>
<evidence type="ECO:0000256" key="1">
    <source>
        <dbReference type="ARBA" id="ARBA00022468"/>
    </source>
</evidence>
<dbReference type="Pfam" id="PF00566">
    <property type="entry name" value="RabGAP-TBC"/>
    <property type="match status" value="1"/>
</dbReference>
<protein>
    <recommendedName>
        <fullName evidence="2">GTPase-activating protein GYP7</fullName>
    </recommendedName>
    <alternativeName>
        <fullName evidence="3">GAP for YPT7</fullName>
    </alternativeName>
</protein>
<dbReference type="GeneID" id="54344405"/>
<accession>A0A6A5RE60</accession>
<feature type="domain" description="Rab-GAP TBC" evidence="5">
    <location>
        <begin position="707"/>
        <end position="935"/>
    </location>
</feature>
<dbReference type="Proteomes" id="UP000800082">
    <property type="component" value="Unassembled WGS sequence"/>
</dbReference>
<evidence type="ECO:0000259" key="5">
    <source>
        <dbReference type="PROSITE" id="PS50086"/>
    </source>
</evidence>
<dbReference type="FunFam" id="1.10.8.270:FF:000032">
    <property type="entry name" value="GTPase activating protein (Gyp7)"/>
    <property type="match status" value="1"/>
</dbReference>